<keyword evidence="2" id="KW-1185">Reference proteome</keyword>
<reference evidence="1 2" key="1">
    <citation type="submission" date="2019-01" db="EMBL/GenBank/DDBJ databases">
        <authorList>
            <person name="Fisher A."/>
            <person name="Galvan P."/>
            <person name="Koga A.P."/>
            <person name="Garlena R.A."/>
            <person name="Russell D.A."/>
            <person name="Pope W.H."/>
            <person name="Jacobs-Sera D."/>
            <person name="Hatfull G.F."/>
        </authorList>
    </citation>
    <scope>NUCLEOTIDE SEQUENCE [LARGE SCALE GENOMIC DNA]</scope>
</reference>
<evidence type="ECO:0000313" key="2">
    <source>
        <dbReference type="Proteomes" id="UP000290209"/>
    </source>
</evidence>
<dbReference type="EMBL" id="MK376957">
    <property type="protein sequence ID" value="QAU06791.1"/>
    <property type="molecule type" value="Genomic_DNA"/>
</dbReference>
<dbReference type="Proteomes" id="UP000290209">
    <property type="component" value="Segment"/>
</dbReference>
<accession>A0A410TCQ2</accession>
<organism evidence="1 2">
    <name type="scientific">Gordonia phage Duffington</name>
    <dbReference type="NCBI Taxonomy" id="2507858"/>
    <lineage>
        <taxon>Viruses</taxon>
        <taxon>Duplodnaviria</taxon>
        <taxon>Heunggongvirae</taxon>
        <taxon>Uroviricota</taxon>
        <taxon>Caudoviricetes</taxon>
        <taxon>Deejayvirinae</taxon>
        <taxon>Kenoshavirus</taxon>
        <taxon>Kenoshavirus duffington</taxon>
    </lineage>
</organism>
<dbReference type="GeneID" id="55613966"/>
<proteinExistence type="predicted"/>
<evidence type="ECO:0000313" key="1">
    <source>
        <dbReference type="EMBL" id="QAU06791.1"/>
    </source>
</evidence>
<dbReference type="KEGG" id="vg:55613966"/>
<sequence length="97" mass="10974">MSEVEEVRRYNVGAKIIVAELANGDFKISHLCTPKGRYDWYRKTSIVEIDPMDVGLVDPISIYTYIECRQCGLGGRIFDGSFVKRSPNLDETRISLG</sequence>
<dbReference type="RefSeq" id="YP_009843675.1">
    <property type="nucleotide sequence ID" value="NC_048750.1"/>
</dbReference>
<protein>
    <submittedName>
        <fullName evidence="1">Uncharacterized protein</fullName>
    </submittedName>
</protein>
<gene>
    <name evidence="1" type="primary">86</name>
    <name evidence="1" type="ORF">SEA_DUFFINGTON_86</name>
</gene>
<name>A0A410TCQ2_9CAUD</name>